<keyword evidence="2" id="KW-1185">Reference proteome</keyword>
<reference evidence="1 2" key="1">
    <citation type="journal article" date="2019" name="Sci. Rep.">
        <title>Orb-weaving spider Araneus ventricosus genome elucidates the spidroin gene catalogue.</title>
        <authorList>
            <person name="Kono N."/>
            <person name="Nakamura H."/>
            <person name="Ohtoshi R."/>
            <person name="Moran D.A.P."/>
            <person name="Shinohara A."/>
            <person name="Yoshida Y."/>
            <person name="Fujiwara M."/>
            <person name="Mori M."/>
            <person name="Tomita M."/>
            <person name="Arakawa K."/>
        </authorList>
    </citation>
    <scope>NUCLEOTIDE SEQUENCE [LARGE SCALE GENOMIC DNA]</scope>
</reference>
<organism evidence="1 2">
    <name type="scientific">Araneus ventricosus</name>
    <name type="common">Orbweaver spider</name>
    <name type="synonym">Epeira ventricosa</name>
    <dbReference type="NCBI Taxonomy" id="182803"/>
    <lineage>
        <taxon>Eukaryota</taxon>
        <taxon>Metazoa</taxon>
        <taxon>Ecdysozoa</taxon>
        <taxon>Arthropoda</taxon>
        <taxon>Chelicerata</taxon>
        <taxon>Arachnida</taxon>
        <taxon>Araneae</taxon>
        <taxon>Araneomorphae</taxon>
        <taxon>Entelegynae</taxon>
        <taxon>Araneoidea</taxon>
        <taxon>Araneidae</taxon>
        <taxon>Araneus</taxon>
    </lineage>
</organism>
<proteinExistence type="predicted"/>
<dbReference type="Proteomes" id="UP000499080">
    <property type="component" value="Unassembled WGS sequence"/>
</dbReference>
<sequence length="120" mass="13520">MGTAPRIQGYDLLSDKYAGSRFPSGYSNGGAWAPPPVIDFQDEKLPLKLVGSRFLGGYKNGMGSSYLLTDDASYLCPWGRRIMRRPQCPNCDSRRPGHSDYPDAKTDRRWHLGNTFLYLK</sequence>
<gene>
    <name evidence="1" type="ORF">AVEN_256897_1</name>
</gene>
<protein>
    <submittedName>
        <fullName evidence="1">Uncharacterized protein</fullName>
    </submittedName>
</protein>
<name>A0A4Y2CG70_ARAVE</name>
<evidence type="ECO:0000313" key="1">
    <source>
        <dbReference type="EMBL" id="GBM03353.1"/>
    </source>
</evidence>
<accession>A0A4Y2CG70</accession>
<evidence type="ECO:0000313" key="2">
    <source>
        <dbReference type="Proteomes" id="UP000499080"/>
    </source>
</evidence>
<dbReference type="EMBL" id="BGPR01000190">
    <property type="protein sequence ID" value="GBM03353.1"/>
    <property type="molecule type" value="Genomic_DNA"/>
</dbReference>
<comment type="caution">
    <text evidence="1">The sequence shown here is derived from an EMBL/GenBank/DDBJ whole genome shotgun (WGS) entry which is preliminary data.</text>
</comment>
<dbReference type="AlphaFoldDB" id="A0A4Y2CG70"/>